<name>A0ABQ5GAF1_9ASTR</name>
<dbReference type="Proteomes" id="UP001151760">
    <property type="component" value="Unassembled WGS sequence"/>
</dbReference>
<evidence type="ECO:0000313" key="1">
    <source>
        <dbReference type="EMBL" id="GJT71952.1"/>
    </source>
</evidence>
<reference evidence="1" key="2">
    <citation type="submission" date="2022-01" db="EMBL/GenBank/DDBJ databases">
        <authorList>
            <person name="Yamashiro T."/>
            <person name="Shiraishi A."/>
            <person name="Satake H."/>
            <person name="Nakayama K."/>
        </authorList>
    </citation>
    <scope>NUCLEOTIDE SEQUENCE</scope>
</reference>
<protein>
    <submittedName>
        <fullName evidence="1">Protein LAZ1</fullName>
    </submittedName>
</protein>
<comment type="caution">
    <text evidence="1">The sequence shown here is derived from an EMBL/GenBank/DDBJ whole genome shotgun (WGS) entry which is preliminary data.</text>
</comment>
<keyword evidence="2" id="KW-1185">Reference proteome</keyword>
<dbReference type="PANTHER" id="PTHR46890:SF48">
    <property type="entry name" value="RNA-DIRECTED DNA POLYMERASE"/>
    <property type="match status" value="1"/>
</dbReference>
<dbReference type="EMBL" id="BQNB010018211">
    <property type="protein sequence ID" value="GJT71952.1"/>
    <property type="molecule type" value="Genomic_DNA"/>
</dbReference>
<gene>
    <name evidence="1" type="ORF">Tco_1031238</name>
</gene>
<dbReference type="PANTHER" id="PTHR46890">
    <property type="entry name" value="NON-LTR RETROLELEMENT REVERSE TRANSCRIPTASE-LIKE PROTEIN-RELATED"/>
    <property type="match status" value="1"/>
</dbReference>
<dbReference type="InterPro" id="IPR052343">
    <property type="entry name" value="Retrotransposon-Effector_Assoc"/>
</dbReference>
<accession>A0ABQ5GAF1</accession>
<organism evidence="1 2">
    <name type="scientific">Tanacetum coccineum</name>
    <dbReference type="NCBI Taxonomy" id="301880"/>
    <lineage>
        <taxon>Eukaryota</taxon>
        <taxon>Viridiplantae</taxon>
        <taxon>Streptophyta</taxon>
        <taxon>Embryophyta</taxon>
        <taxon>Tracheophyta</taxon>
        <taxon>Spermatophyta</taxon>
        <taxon>Magnoliopsida</taxon>
        <taxon>eudicotyledons</taxon>
        <taxon>Gunneridae</taxon>
        <taxon>Pentapetalae</taxon>
        <taxon>asterids</taxon>
        <taxon>campanulids</taxon>
        <taxon>Asterales</taxon>
        <taxon>Asteraceae</taxon>
        <taxon>Asteroideae</taxon>
        <taxon>Anthemideae</taxon>
        <taxon>Anthemidinae</taxon>
        <taxon>Tanacetum</taxon>
    </lineage>
</organism>
<reference evidence="1" key="1">
    <citation type="journal article" date="2022" name="Int. J. Mol. Sci.">
        <title>Draft Genome of Tanacetum Coccineum: Genomic Comparison of Closely Related Tanacetum-Family Plants.</title>
        <authorList>
            <person name="Yamashiro T."/>
            <person name="Shiraishi A."/>
            <person name="Nakayama K."/>
            <person name="Satake H."/>
        </authorList>
    </citation>
    <scope>NUCLEOTIDE SEQUENCE</scope>
</reference>
<evidence type="ECO:0000313" key="2">
    <source>
        <dbReference type="Proteomes" id="UP001151760"/>
    </source>
</evidence>
<proteinExistence type="predicted"/>
<sequence>MMNEVTAKRDTDSESEVEEIEVYYKVFRSWDWTSNANLCSKGYRIILGWNLDIVNMVVVSQSSQVMHVKIVHKAFGKQFFCSFVSGFHFTWNQKPKGEGGLLKKLYRILGNTDFIDAFPGSYALFQPYRISDHSPAVLHIPNLPFSKPKPFKIFNFLTHKSQFKEVVSNAWNKDVGIRMLRAIKCSRVELDTVQKALDLNPNDVNLRDEEAMYVQAFVEAKLDEERFLKQKAKIEWLDVGDSNSTYFHKSIKCRNHRSRVDTILNSANVEVTGTDVANAFVSHYENFLGSDMVNVDGLLCKRGFERTLIPIWLSSNTDDEIKLLKEINHTFLALIPKVPTPLKVTNFRPISCCNVIYKCISKILTNRIINGVKEVVSDNQSAFVPGRRISDNILIISTGRIGPPRWCLKIETSRRHMTRLNGDIHGFFKGKRGLRQGDPLSPYLLHSHEGYPYDLTAAYPLIFACRECGISYCRVSMDALQEDLKSSILGRFRAFLKVPLSFEMCRIIPSLLSSTLCHFLKVSFRLNMLGFLLFRQDFSTRIVKSLLIELRIRLEIGRIQSFVIAGDL</sequence>